<name>A0A1I0D1X5_9PROT</name>
<accession>A0A1I0D1X5</accession>
<evidence type="ECO:0000256" key="4">
    <source>
        <dbReference type="SAM" id="SignalP"/>
    </source>
</evidence>
<feature type="chain" id="PRO_5011543000" evidence="4">
    <location>
        <begin position="28"/>
        <end position="392"/>
    </location>
</feature>
<dbReference type="GO" id="GO:0022857">
    <property type="term" value="F:transmembrane transporter activity"/>
    <property type="evidence" value="ECO:0007669"/>
    <property type="project" value="InterPro"/>
</dbReference>
<dbReference type="GO" id="GO:0030313">
    <property type="term" value="C:cell envelope"/>
    <property type="evidence" value="ECO:0007669"/>
    <property type="project" value="TreeGrafter"/>
</dbReference>
<dbReference type="InterPro" id="IPR058792">
    <property type="entry name" value="Beta-barrel_RND_2"/>
</dbReference>
<keyword evidence="4" id="KW-0732">Signal</keyword>
<comment type="similarity">
    <text evidence="1">Belongs to the membrane fusion protein (MFP) (TC 8.A.1) family.</text>
</comment>
<feature type="region of interest" description="Disordered" evidence="3">
    <location>
        <begin position="26"/>
        <end position="45"/>
    </location>
</feature>
<dbReference type="PROSITE" id="PS51257">
    <property type="entry name" value="PROKAR_LIPOPROTEIN"/>
    <property type="match status" value="1"/>
</dbReference>
<gene>
    <name evidence="7" type="ORF">SAMN05216326_11740</name>
</gene>
<evidence type="ECO:0000256" key="2">
    <source>
        <dbReference type="ARBA" id="ARBA00022448"/>
    </source>
</evidence>
<protein>
    <submittedName>
        <fullName evidence="7">Membrane fusion protein, cobalt-zinc-cadmium efflux system</fullName>
    </submittedName>
</protein>
<evidence type="ECO:0000259" key="5">
    <source>
        <dbReference type="Pfam" id="PF25954"/>
    </source>
</evidence>
<evidence type="ECO:0000259" key="6">
    <source>
        <dbReference type="Pfam" id="PF25973"/>
    </source>
</evidence>
<proteinExistence type="inferred from homology"/>
<dbReference type="InterPro" id="IPR051909">
    <property type="entry name" value="MFP_Cation_Efflux"/>
</dbReference>
<dbReference type="InterPro" id="IPR058647">
    <property type="entry name" value="BSH_CzcB-like"/>
</dbReference>
<dbReference type="GO" id="GO:0060003">
    <property type="term" value="P:copper ion export"/>
    <property type="evidence" value="ECO:0007669"/>
    <property type="project" value="TreeGrafter"/>
</dbReference>
<feature type="signal peptide" evidence="4">
    <location>
        <begin position="1"/>
        <end position="27"/>
    </location>
</feature>
<dbReference type="GO" id="GO:0015679">
    <property type="term" value="P:plasma membrane copper ion transport"/>
    <property type="evidence" value="ECO:0007669"/>
    <property type="project" value="TreeGrafter"/>
</dbReference>
<dbReference type="NCBIfam" id="TIGR01730">
    <property type="entry name" value="RND_mfp"/>
    <property type="match status" value="1"/>
</dbReference>
<keyword evidence="2" id="KW-0813">Transport</keyword>
<dbReference type="RefSeq" id="WP_090658846.1">
    <property type="nucleotide sequence ID" value="NZ_FOIA01000017.1"/>
</dbReference>
<feature type="domain" description="CzcB-like barrel-sandwich hybrid" evidence="6">
    <location>
        <begin position="88"/>
        <end position="237"/>
    </location>
</feature>
<dbReference type="PANTHER" id="PTHR30097:SF4">
    <property type="entry name" value="SLR6042 PROTEIN"/>
    <property type="match status" value="1"/>
</dbReference>
<dbReference type="Gene3D" id="2.40.420.20">
    <property type="match status" value="1"/>
</dbReference>
<dbReference type="Gene3D" id="2.40.50.100">
    <property type="match status" value="1"/>
</dbReference>
<dbReference type="AlphaFoldDB" id="A0A1I0D1X5"/>
<keyword evidence="8" id="KW-1185">Reference proteome</keyword>
<evidence type="ECO:0000256" key="3">
    <source>
        <dbReference type="SAM" id="MobiDB-lite"/>
    </source>
</evidence>
<sequence>MKSPIRLTIYSLFVLFLTVACSNGEDASNIDNKKPPEQSDADEPDNTNIITLTEAMAEGIKTEVLSLTSLADKIQVPSQIKVNEQQLIRVGSNVTGRIVEVNVELGDSVDAGTTLAKLSSPELTTAQLAYLRAHSMTVLNERAAKRAKLLLDADVIGTAELQRREAELQVSRAELSAAKDQLRLLGVYENAVNDLVKRGQILPSVGISSPQSGTIIERNVVAGQVVQPSDQLFKVADLSTVWAVGDVPEHIASNVMAGQHVEIQVPALGNIVLDALIIYVSDTVNPQTRTVMVRTVVENQDRRLKPAMLASMRIIETPQEQLVIPESAVVRELNKDYVYLDRGNYTYLRVPVELGPEVGNLRPVISGLSVGQHIVIDGAFHIDSERKLDRKE</sequence>
<dbReference type="FunFam" id="2.40.30.170:FF:000010">
    <property type="entry name" value="Efflux RND transporter periplasmic adaptor subunit"/>
    <property type="match status" value="1"/>
</dbReference>
<dbReference type="Pfam" id="PF25954">
    <property type="entry name" value="Beta-barrel_RND_2"/>
    <property type="match status" value="1"/>
</dbReference>
<dbReference type="Gene3D" id="2.40.30.170">
    <property type="match status" value="1"/>
</dbReference>
<evidence type="ECO:0000313" key="7">
    <source>
        <dbReference type="EMBL" id="SET25601.1"/>
    </source>
</evidence>
<organism evidence="7 8">
    <name type="scientific">Nitrosomonas marina</name>
    <dbReference type="NCBI Taxonomy" id="917"/>
    <lineage>
        <taxon>Bacteria</taxon>
        <taxon>Pseudomonadati</taxon>
        <taxon>Pseudomonadota</taxon>
        <taxon>Betaproteobacteria</taxon>
        <taxon>Nitrosomonadales</taxon>
        <taxon>Nitrosomonadaceae</taxon>
        <taxon>Nitrosomonas</taxon>
    </lineage>
</organism>
<dbReference type="InterPro" id="IPR006143">
    <property type="entry name" value="RND_pump_MFP"/>
</dbReference>
<dbReference type="Proteomes" id="UP000199345">
    <property type="component" value="Unassembled WGS sequence"/>
</dbReference>
<dbReference type="EMBL" id="FOIA01000017">
    <property type="protein sequence ID" value="SET25601.1"/>
    <property type="molecule type" value="Genomic_DNA"/>
</dbReference>
<dbReference type="Pfam" id="PF25973">
    <property type="entry name" value="BSH_CzcB"/>
    <property type="match status" value="1"/>
</dbReference>
<reference evidence="8" key="1">
    <citation type="submission" date="2016-10" db="EMBL/GenBank/DDBJ databases">
        <authorList>
            <person name="Varghese N."/>
            <person name="Submissions S."/>
        </authorList>
    </citation>
    <scope>NUCLEOTIDE SEQUENCE [LARGE SCALE GENOMIC DNA]</scope>
    <source>
        <strain evidence="8">Nm71</strain>
    </source>
</reference>
<evidence type="ECO:0000256" key="1">
    <source>
        <dbReference type="ARBA" id="ARBA00009477"/>
    </source>
</evidence>
<evidence type="ECO:0000313" key="8">
    <source>
        <dbReference type="Proteomes" id="UP000199345"/>
    </source>
</evidence>
<dbReference type="PANTHER" id="PTHR30097">
    <property type="entry name" value="CATION EFFLUX SYSTEM PROTEIN CUSB"/>
    <property type="match status" value="1"/>
</dbReference>
<dbReference type="GO" id="GO:0016020">
    <property type="term" value="C:membrane"/>
    <property type="evidence" value="ECO:0007669"/>
    <property type="project" value="InterPro"/>
</dbReference>
<dbReference type="OrthoDB" id="9806939at2"/>
<dbReference type="SUPFAM" id="SSF111369">
    <property type="entry name" value="HlyD-like secretion proteins"/>
    <property type="match status" value="1"/>
</dbReference>
<feature type="domain" description="CusB-like beta-barrel" evidence="5">
    <location>
        <begin position="240"/>
        <end position="315"/>
    </location>
</feature>